<keyword evidence="1" id="KW-0472">Membrane</keyword>
<proteinExistence type="predicted"/>
<accession>A0ABU0FD67</accession>
<keyword evidence="1" id="KW-1133">Transmembrane helix</keyword>
<keyword evidence="1" id="KW-0812">Transmembrane</keyword>
<organism evidence="2 3">
    <name type="scientific">Labrys monachus</name>
    <dbReference type="NCBI Taxonomy" id="217067"/>
    <lineage>
        <taxon>Bacteria</taxon>
        <taxon>Pseudomonadati</taxon>
        <taxon>Pseudomonadota</taxon>
        <taxon>Alphaproteobacteria</taxon>
        <taxon>Hyphomicrobiales</taxon>
        <taxon>Xanthobacteraceae</taxon>
        <taxon>Labrys</taxon>
    </lineage>
</organism>
<dbReference type="EMBL" id="JAUSVK010000001">
    <property type="protein sequence ID" value="MDQ0392533.1"/>
    <property type="molecule type" value="Genomic_DNA"/>
</dbReference>
<sequence length="45" mass="4737">MIERMHIVLKGGGAADDRAHFWVAVALIAATAALLLASFAELMAL</sequence>
<evidence type="ECO:0000256" key="1">
    <source>
        <dbReference type="SAM" id="Phobius"/>
    </source>
</evidence>
<dbReference type="Proteomes" id="UP001237448">
    <property type="component" value="Unassembled WGS sequence"/>
</dbReference>
<keyword evidence="3" id="KW-1185">Reference proteome</keyword>
<gene>
    <name evidence="2" type="ORF">J3R73_002325</name>
</gene>
<reference evidence="2 3" key="1">
    <citation type="submission" date="2023-07" db="EMBL/GenBank/DDBJ databases">
        <title>Genomic Encyclopedia of Type Strains, Phase IV (KMG-IV): sequencing the most valuable type-strain genomes for metagenomic binning, comparative biology and taxonomic classification.</title>
        <authorList>
            <person name="Goeker M."/>
        </authorList>
    </citation>
    <scope>NUCLEOTIDE SEQUENCE [LARGE SCALE GENOMIC DNA]</scope>
    <source>
        <strain evidence="2 3">DSM 5896</strain>
    </source>
</reference>
<protein>
    <submittedName>
        <fullName evidence="2">Uncharacterized protein</fullName>
    </submittedName>
</protein>
<dbReference type="RefSeq" id="WP_307426573.1">
    <property type="nucleotide sequence ID" value="NZ_JAUSVK010000001.1"/>
</dbReference>
<feature type="transmembrane region" description="Helical" evidence="1">
    <location>
        <begin position="21"/>
        <end position="40"/>
    </location>
</feature>
<comment type="caution">
    <text evidence="2">The sequence shown here is derived from an EMBL/GenBank/DDBJ whole genome shotgun (WGS) entry which is preliminary data.</text>
</comment>
<name>A0ABU0FD67_9HYPH</name>
<evidence type="ECO:0000313" key="3">
    <source>
        <dbReference type="Proteomes" id="UP001237448"/>
    </source>
</evidence>
<evidence type="ECO:0000313" key="2">
    <source>
        <dbReference type="EMBL" id="MDQ0392533.1"/>
    </source>
</evidence>